<dbReference type="InterPro" id="IPR010765">
    <property type="entry name" value="DUF1350"/>
</dbReference>
<dbReference type="Pfam" id="PF07082">
    <property type="entry name" value="DUF1350"/>
    <property type="match status" value="1"/>
</dbReference>
<dbReference type="AlphaFoldDB" id="A0A443N3W3"/>
<dbReference type="PANTHER" id="PTHR34127">
    <property type="entry name" value="OS04G0405600 PROTEIN"/>
    <property type="match status" value="1"/>
</dbReference>
<gene>
    <name evidence="1" type="ORF">CKAN_00144700</name>
</gene>
<protein>
    <submittedName>
        <fullName evidence="1">Uncharacterized protein</fullName>
    </submittedName>
</protein>
<evidence type="ECO:0000313" key="2">
    <source>
        <dbReference type="Proteomes" id="UP000283530"/>
    </source>
</evidence>
<proteinExistence type="predicted"/>
<organism evidence="1 2">
    <name type="scientific">Cinnamomum micranthum f. kanehirae</name>
    <dbReference type="NCBI Taxonomy" id="337451"/>
    <lineage>
        <taxon>Eukaryota</taxon>
        <taxon>Viridiplantae</taxon>
        <taxon>Streptophyta</taxon>
        <taxon>Embryophyta</taxon>
        <taxon>Tracheophyta</taxon>
        <taxon>Spermatophyta</taxon>
        <taxon>Magnoliopsida</taxon>
        <taxon>Magnoliidae</taxon>
        <taxon>Laurales</taxon>
        <taxon>Lauraceae</taxon>
        <taxon>Cinnamomum</taxon>
    </lineage>
</organism>
<dbReference type="PANTHER" id="PTHR34127:SF1">
    <property type="entry name" value="OS04G0405600 PROTEIN"/>
    <property type="match status" value="1"/>
</dbReference>
<dbReference type="OrthoDB" id="4892at2759"/>
<dbReference type="EMBL" id="QPKB01000001">
    <property type="protein sequence ID" value="RWR73191.1"/>
    <property type="molecule type" value="Genomic_DNA"/>
</dbReference>
<evidence type="ECO:0000313" key="1">
    <source>
        <dbReference type="EMBL" id="RWR73191.1"/>
    </source>
</evidence>
<comment type="caution">
    <text evidence="1">The sequence shown here is derived from an EMBL/GenBank/DDBJ whole genome shotgun (WGS) entry which is preliminary data.</text>
</comment>
<name>A0A443N3W3_9MAGN</name>
<dbReference type="STRING" id="337451.A0A443N3W3"/>
<dbReference type="Proteomes" id="UP000283530">
    <property type="component" value="Unassembled WGS sequence"/>
</dbReference>
<keyword evidence="2" id="KW-1185">Reference proteome</keyword>
<reference evidence="1 2" key="1">
    <citation type="journal article" date="2019" name="Nat. Plants">
        <title>Stout camphor tree genome fills gaps in understanding of flowering plant genome evolution.</title>
        <authorList>
            <person name="Chaw S.M."/>
            <person name="Liu Y.C."/>
            <person name="Wu Y.W."/>
            <person name="Wang H.Y."/>
            <person name="Lin C.I."/>
            <person name="Wu C.S."/>
            <person name="Ke H.M."/>
            <person name="Chang L.Y."/>
            <person name="Hsu C.Y."/>
            <person name="Yang H.T."/>
            <person name="Sudianto E."/>
            <person name="Hsu M.H."/>
            <person name="Wu K.P."/>
            <person name="Wang L.N."/>
            <person name="Leebens-Mack J.H."/>
            <person name="Tsai I.J."/>
        </authorList>
    </citation>
    <scope>NUCLEOTIDE SEQUENCE [LARGE SCALE GENOMIC DNA]</scope>
    <source>
        <strain evidence="2">cv. Chaw 1501</strain>
        <tissue evidence="1">Young leaves</tissue>
    </source>
</reference>
<accession>A0A443N3W3</accession>
<sequence length="126" mass="14288">MGFGIYVRVSSVNGWMDGIDDDAGREDFIPKPEETRRLIKSYYGIPRNLLVKFKDDLIDETPTLAQVLSTDSAISSILDLSIRMLPGDHGLPLQQDSFGSKCNFGKVKWEKNVTELEFRSQRCNNM</sequence>